<dbReference type="InterPro" id="IPR001296">
    <property type="entry name" value="Glyco_trans_1"/>
</dbReference>
<accession>A0A345PFR8</accession>
<dbReference type="EMBL" id="CP024848">
    <property type="protein sequence ID" value="AXI08848.1"/>
    <property type="molecule type" value="Genomic_DNA"/>
</dbReference>
<dbReference type="Pfam" id="PF00534">
    <property type="entry name" value="Glycos_transf_1"/>
    <property type="match status" value="1"/>
</dbReference>
<proteinExistence type="predicted"/>
<dbReference type="SUPFAM" id="SSF53756">
    <property type="entry name" value="UDP-Glycosyltransferase/glycogen phosphorylase"/>
    <property type="match status" value="1"/>
</dbReference>
<keyword evidence="3" id="KW-0808">Transferase</keyword>
<gene>
    <name evidence="3" type="ORF">CUC15_07940</name>
</gene>
<dbReference type="AlphaFoldDB" id="A0A345PFR8"/>
<name>A0A345PFR8_9BACI</name>
<dbReference type="PANTHER" id="PTHR45947">
    <property type="entry name" value="SULFOQUINOVOSYL TRANSFERASE SQD2"/>
    <property type="match status" value="1"/>
</dbReference>
<reference evidence="4" key="1">
    <citation type="submission" date="2017-11" db="EMBL/GenBank/DDBJ databases">
        <authorList>
            <person name="Zhu W."/>
        </authorList>
    </citation>
    <scope>NUCLEOTIDE SEQUENCE [LARGE SCALE GENOMIC DNA]</scope>
    <source>
        <strain evidence="4">160</strain>
    </source>
</reference>
<evidence type="ECO:0000313" key="3">
    <source>
        <dbReference type="EMBL" id="AXI08848.1"/>
    </source>
</evidence>
<sequence>MKIAIFTDTYAPDVNGVAKTLERFTSYLEGNQVEFRVFAPRSTVNKDLFSKDVSRFVSLPLFLYKECSFAIPNMLQIREELLEFKPDLIHVATPFNLGLCGLHYAKKLDIPIVGSYHTDFDKYLEYYDLQFLSKMLWKYMHWFHRPLRKIFVPSIDTKEQLLRQGFTNLSIWPRGVDCSVFNPNYDSNMIREKYNIHEKYILLYVGRISPEKDIMLLPEINKQLLPAVRDNVHWLIVGDGPVKKELENLNLNNMSFAGFLEKGDLASAYAASDLFVFPSATETFGNVVLESMAAGTPVIGANAGGVRTIIQDEVTGRLCNEKDVGAFVETIISLLSSEEERKTMSVKGIKYAQSQSWDAIFSRLLAEYEEALAEEEYRILA</sequence>
<dbReference type="PANTHER" id="PTHR45947:SF3">
    <property type="entry name" value="SULFOQUINOVOSYL TRANSFERASE SQD2"/>
    <property type="match status" value="1"/>
</dbReference>
<protein>
    <submittedName>
        <fullName evidence="3">Glycosyltransferase family 1 protein</fullName>
    </submittedName>
</protein>
<dbReference type="GO" id="GO:0016758">
    <property type="term" value="F:hexosyltransferase activity"/>
    <property type="evidence" value="ECO:0007669"/>
    <property type="project" value="TreeGrafter"/>
</dbReference>
<dbReference type="Proteomes" id="UP000253908">
    <property type="component" value="Chromosome"/>
</dbReference>
<feature type="domain" description="Glycosyl transferase family 1" evidence="1">
    <location>
        <begin position="190"/>
        <end position="349"/>
    </location>
</feature>
<dbReference type="InterPro" id="IPR050194">
    <property type="entry name" value="Glycosyltransferase_grp1"/>
</dbReference>
<organism evidence="3 4">
    <name type="scientific">Oceanobacillus zhaokaii</name>
    <dbReference type="NCBI Taxonomy" id="2052660"/>
    <lineage>
        <taxon>Bacteria</taxon>
        <taxon>Bacillati</taxon>
        <taxon>Bacillota</taxon>
        <taxon>Bacilli</taxon>
        <taxon>Bacillales</taxon>
        <taxon>Bacillaceae</taxon>
        <taxon>Oceanobacillus</taxon>
    </lineage>
</organism>
<evidence type="ECO:0000259" key="1">
    <source>
        <dbReference type="Pfam" id="PF00534"/>
    </source>
</evidence>
<keyword evidence="4" id="KW-1185">Reference proteome</keyword>
<dbReference type="Pfam" id="PF13439">
    <property type="entry name" value="Glyco_transf_4"/>
    <property type="match status" value="1"/>
</dbReference>
<evidence type="ECO:0000259" key="2">
    <source>
        <dbReference type="Pfam" id="PF13439"/>
    </source>
</evidence>
<dbReference type="CDD" id="cd03814">
    <property type="entry name" value="GT4-like"/>
    <property type="match status" value="1"/>
</dbReference>
<evidence type="ECO:0000313" key="4">
    <source>
        <dbReference type="Proteomes" id="UP000253908"/>
    </source>
</evidence>
<dbReference type="KEGG" id="ocn:CUC15_07940"/>
<feature type="domain" description="Glycosyltransferase subfamily 4-like N-terminal" evidence="2">
    <location>
        <begin position="14"/>
        <end position="179"/>
    </location>
</feature>
<dbReference type="InterPro" id="IPR028098">
    <property type="entry name" value="Glyco_trans_4-like_N"/>
</dbReference>
<dbReference type="Gene3D" id="3.40.50.2000">
    <property type="entry name" value="Glycogen Phosphorylase B"/>
    <property type="match status" value="2"/>
</dbReference>
<dbReference type="OrthoDB" id="9802525at2"/>
<dbReference type="RefSeq" id="WP_114916143.1">
    <property type="nucleotide sequence ID" value="NZ_CP024848.1"/>
</dbReference>